<accession>A0A915CW90</accession>
<protein>
    <submittedName>
        <fullName evidence="2">Uncharacterized protein</fullName>
    </submittedName>
</protein>
<evidence type="ECO:0000313" key="1">
    <source>
        <dbReference type="Proteomes" id="UP000887574"/>
    </source>
</evidence>
<dbReference type="AlphaFoldDB" id="A0A915CW90"/>
<keyword evidence="1" id="KW-1185">Reference proteome</keyword>
<evidence type="ECO:0000313" key="2">
    <source>
        <dbReference type="WBParaSite" id="jg13275"/>
    </source>
</evidence>
<reference evidence="2" key="1">
    <citation type="submission" date="2022-11" db="UniProtKB">
        <authorList>
            <consortium name="WormBaseParasite"/>
        </authorList>
    </citation>
    <scope>IDENTIFICATION</scope>
</reference>
<sequence length="113" mass="13303">MILIHLYDKRYGVSYLLQESWLRRNLELNDPRLQDYNPACLVTPDKMRQQVYVCFEHFAENDLVRDQYGVAVNVRLLAAMMPPQIEIPEVEPFVTFDDVLYLFSTKCLCVQAD</sequence>
<name>A0A915CW90_9BILA</name>
<dbReference type="Proteomes" id="UP000887574">
    <property type="component" value="Unplaced"/>
</dbReference>
<organism evidence="1 2">
    <name type="scientific">Ditylenchus dipsaci</name>
    <dbReference type="NCBI Taxonomy" id="166011"/>
    <lineage>
        <taxon>Eukaryota</taxon>
        <taxon>Metazoa</taxon>
        <taxon>Ecdysozoa</taxon>
        <taxon>Nematoda</taxon>
        <taxon>Chromadorea</taxon>
        <taxon>Rhabditida</taxon>
        <taxon>Tylenchina</taxon>
        <taxon>Tylenchomorpha</taxon>
        <taxon>Sphaerularioidea</taxon>
        <taxon>Anguinidae</taxon>
        <taxon>Anguininae</taxon>
        <taxon>Ditylenchus</taxon>
    </lineage>
</organism>
<proteinExistence type="predicted"/>
<dbReference type="WBParaSite" id="jg13275">
    <property type="protein sequence ID" value="jg13275"/>
    <property type="gene ID" value="jg13275"/>
</dbReference>